<sequence length="75" mass="8355">MYESNATWQGNNSEQHFLLQYAADKDFDSIRWLTSELGAQQGGFAADNQSHAQAREANDRRMQKAGHSSADAGEH</sequence>
<evidence type="ECO:0000256" key="1">
    <source>
        <dbReference type="SAM" id="MobiDB-lite"/>
    </source>
</evidence>
<reference evidence="2 3" key="1">
    <citation type="journal article" date="2018" name="New Phytol.">
        <title>Phylogenomics of Endogonaceae and evolution of mycorrhizas within Mucoromycota.</title>
        <authorList>
            <person name="Chang Y."/>
            <person name="Desiro A."/>
            <person name="Na H."/>
            <person name="Sandor L."/>
            <person name="Lipzen A."/>
            <person name="Clum A."/>
            <person name="Barry K."/>
            <person name="Grigoriev I.V."/>
            <person name="Martin F.M."/>
            <person name="Stajich J.E."/>
            <person name="Smith M.E."/>
            <person name="Bonito G."/>
            <person name="Spatafora J.W."/>
        </authorList>
    </citation>
    <scope>NUCLEOTIDE SEQUENCE [LARGE SCALE GENOMIC DNA]</scope>
    <source>
        <strain evidence="2 3">AD002</strain>
    </source>
</reference>
<dbReference type="Proteomes" id="UP000274822">
    <property type="component" value="Unassembled WGS sequence"/>
</dbReference>
<organism evidence="2 3">
    <name type="scientific">Jimgerdemannia flammicorona</name>
    <dbReference type="NCBI Taxonomy" id="994334"/>
    <lineage>
        <taxon>Eukaryota</taxon>
        <taxon>Fungi</taxon>
        <taxon>Fungi incertae sedis</taxon>
        <taxon>Mucoromycota</taxon>
        <taxon>Mucoromycotina</taxon>
        <taxon>Endogonomycetes</taxon>
        <taxon>Endogonales</taxon>
        <taxon>Endogonaceae</taxon>
        <taxon>Jimgerdemannia</taxon>
    </lineage>
</organism>
<protein>
    <submittedName>
        <fullName evidence="2">Uncharacterized protein</fullName>
    </submittedName>
</protein>
<name>A0A433QUE2_9FUNG</name>
<evidence type="ECO:0000313" key="2">
    <source>
        <dbReference type="EMBL" id="RUS33366.1"/>
    </source>
</evidence>
<dbReference type="AlphaFoldDB" id="A0A433QUE2"/>
<feature type="compositionally biased region" description="Basic and acidic residues" evidence="1">
    <location>
        <begin position="53"/>
        <end position="62"/>
    </location>
</feature>
<proteinExistence type="predicted"/>
<keyword evidence="3" id="KW-1185">Reference proteome</keyword>
<gene>
    <name evidence="2" type="ORF">BC938DRAFT_472006</name>
</gene>
<comment type="caution">
    <text evidence="2">The sequence shown here is derived from an EMBL/GenBank/DDBJ whole genome shotgun (WGS) entry which is preliminary data.</text>
</comment>
<evidence type="ECO:0000313" key="3">
    <source>
        <dbReference type="Proteomes" id="UP000274822"/>
    </source>
</evidence>
<feature type="region of interest" description="Disordered" evidence="1">
    <location>
        <begin position="42"/>
        <end position="75"/>
    </location>
</feature>
<dbReference type="EMBL" id="RBNJ01001270">
    <property type="protein sequence ID" value="RUS33366.1"/>
    <property type="molecule type" value="Genomic_DNA"/>
</dbReference>
<accession>A0A433QUE2</accession>